<evidence type="ECO:0000256" key="1">
    <source>
        <dbReference type="ARBA" id="ARBA00009764"/>
    </source>
</evidence>
<dbReference type="GO" id="GO:0009421">
    <property type="term" value="C:bacterial-type flagellum filament cap"/>
    <property type="evidence" value="ECO:0007669"/>
    <property type="project" value="InterPro"/>
</dbReference>
<dbReference type="GO" id="GO:0071973">
    <property type="term" value="P:bacterial-type flagellum-dependent cell motility"/>
    <property type="evidence" value="ECO:0007669"/>
    <property type="project" value="TreeGrafter"/>
</dbReference>
<dbReference type="InterPro" id="IPR040026">
    <property type="entry name" value="FliD"/>
</dbReference>
<comment type="caution">
    <text evidence="9">The sequence shown here is derived from an EMBL/GenBank/DDBJ whole genome shotgun (WGS) entry which is preliminary data.</text>
</comment>
<accession>A0A2A7S8D8</accession>
<evidence type="ECO:0000259" key="7">
    <source>
        <dbReference type="Pfam" id="PF02465"/>
    </source>
</evidence>
<protein>
    <recommendedName>
        <fullName evidence="5">Flagellar hook-associated protein 2</fullName>
        <shortName evidence="5">HAP2</shortName>
    </recommendedName>
    <alternativeName>
        <fullName evidence="5">Flagellar cap protein</fullName>
    </alternativeName>
</protein>
<evidence type="ECO:0000256" key="6">
    <source>
        <dbReference type="SAM" id="MobiDB-lite"/>
    </source>
</evidence>
<evidence type="ECO:0000259" key="8">
    <source>
        <dbReference type="Pfam" id="PF07195"/>
    </source>
</evidence>
<evidence type="ECO:0000313" key="9">
    <source>
        <dbReference type="EMBL" id="PEH39974.1"/>
    </source>
</evidence>
<feature type="compositionally biased region" description="Low complexity" evidence="6">
    <location>
        <begin position="238"/>
        <end position="257"/>
    </location>
</feature>
<evidence type="ECO:0000313" key="10">
    <source>
        <dbReference type="Proteomes" id="UP000220629"/>
    </source>
</evidence>
<dbReference type="RefSeq" id="WP_096749910.1">
    <property type="nucleotide sequence ID" value="NZ_CADEPO010000001.1"/>
</dbReference>
<feature type="region of interest" description="Disordered" evidence="6">
    <location>
        <begin position="1"/>
        <end position="27"/>
    </location>
</feature>
<evidence type="ECO:0000256" key="3">
    <source>
        <dbReference type="ARBA" id="ARBA00023054"/>
    </source>
</evidence>
<keyword evidence="9" id="KW-0969">Cilium</keyword>
<dbReference type="GO" id="GO:0005576">
    <property type="term" value="C:extracellular region"/>
    <property type="evidence" value="ECO:0007669"/>
    <property type="project" value="UniProtKB-SubCell"/>
</dbReference>
<feature type="domain" description="Flagellar hook-associated protein 2 N-terminal" evidence="7">
    <location>
        <begin position="46"/>
        <end position="142"/>
    </location>
</feature>
<reference evidence="10" key="1">
    <citation type="submission" date="2017-09" db="EMBL/GenBank/DDBJ databases">
        <title>FDA dAtabase for Regulatory Grade micrObial Sequences (FDA-ARGOS): Supporting development and validation of Infectious Disease Dx tests.</title>
        <authorList>
            <person name="Minogue T."/>
            <person name="Wolcott M."/>
            <person name="Wasieloski L."/>
            <person name="Aguilar W."/>
            <person name="Moore D."/>
            <person name="Tallon L."/>
            <person name="Sadzewicz L."/>
            <person name="Ott S."/>
            <person name="Zhao X."/>
            <person name="Nagaraj S."/>
            <person name="Vavikolanu K."/>
            <person name="Aluvathingal J."/>
            <person name="Nadendla S."/>
            <person name="Sichtig H."/>
        </authorList>
    </citation>
    <scope>NUCLEOTIDE SEQUENCE [LARGE SCALE GENOMIC DNA]</scope>
    <source>
        <strain evidence="10">FDAARGOS_390</strain>
    </source>
</reference>
<dbReference type="GO" id="GO:0009424">
    <property type="term" value="C:bacterial-type flagellum hook"/>
    <property type="evidence" value="ECO:0007669"/>
    <property type="project" value="UniProtKB-UniRule"/>
</dbReference>
<keyword evidence="3" id="KW-0175">Coiled coil</keyword>
<evidence type="ECO:0000256" key="5">
    <source>
        <dbReference type="RuleBase" id="RU362066"/>
    </source>
</evidence>
<dbReference type="Proteomes" id="UP000220629">
    <property type="component" value="Unassembled WGS sequence"/>
</dbReference>
<sequence length="517" mass="51237">MSTIPSTNSSSNATTSTSQSSNNALSSNPALQQAAQSIISGSTGNTGLDVNTLVSALVSSKTAAQAVLLSTSIANDNLKNQAYASLQSALSTLQTSLASLADGSLAQTYTATATGNGLSASAGVGAQAGTYQVTVSQIAQSQSLSSPAFGATTQLGTGSLTLQVGSKSSTISISSSNNTLAGIRDAINNDPNNPGVSATIVNGSDGAHLVLSSKASGAANTINVTANASTDNGLSQLSVTSTPSTSGGGSTIPSNSSWSQSTAAQDAQFKIGTVSGSSSTNTVTSAIAGVTLNLTQAAVSNPPAAQTLTIAPDTTTQASTITAFVKAYNTLVTTYSAVGTFNSSNPSQSGPLFGDSTLNSIQNQLSAILGGGVTSNGASATLKSLGITIADGSNSTQPAGTLVIDQGALTTALQSTNAAATLFNGTNGIGEQLSKAITNITAPKGILTTSVSSVQNDLTSLNTQQTALNAYAAQLTTQYNTQFTQLNTLLAQMTTNQNYLTQLFGGTNSAGALATNK</sequence>
<dbReference type="InterPro" id="IPR010810">
    <property type="entry name" value="Flagellin_hook_IN_motif"/>
</dbReference>
<comment type="subunit">
    <text evidence="2 5">Homopentamer.</text>
</comment>
<dbReference type="GO" id="GO:0007155">
    <property type="term" value="P:cell adhesion"/>
    <property type="evidence" value="ECO:0007669"/>
    <property type="project" value="InterPro"/>
</dbReference>
<dbReference type="PANTHER" id="PTHR30288:SF0">
    <property type="entry name" value="FLAGELLAR HOOK-ASSOCIATED PROTEIN 2"/>
    <property type="match status" value="1"/>
</dbReference>
<keyword evidence="5" id="KW-0964">Secreted</keyword>
<feature type="region of interest" description="Disordered" evidence="6">
    <location>
        <begin position="232"/>
        <end position="259"/>
    </location>
</feature>
<name>A0A2A7S8D8_BURGA</name>
<feature type="domain" description="Flagellar hook-associated protein 2 C-terminal" evidence="8">
    <location>
        <begin position="264"/>
        <end position="494"/>
    </location>
</feature>
<keyword evidence="9" id="KW-0282">Flagellum</keyword>
<comment type="subcellular location">
    <subcellularLocation>
        <location evidence="5">Secreted</location>
    </subcellularLocation>
    <subcellularLocation>
        <location evidence="5">Bacterial flagellum</location>
    </subcellularLocation>
</comment>
<dbReference type="InterPro" id="IPR003481">
    <property type="entry name" value="FliD_N"/>
</dbReference>
<evidence type="ECO:0000256" key="4">
    <source>
        <dbReference type="ARBA" id="ARBA00023143"/>
    </source>
</evidence>
<dbReference type="Pfam" id="PF07195">
    <property type="entry name" value="FliD_C"/>
    <property type="match status" value="1"/>
</dbReference>
<gene>
    <name evidence="9" type="ORF">CRM94_37785</name>
</gene>
<dbReference type="InterPro" id="IPR010809">
    <property type="entry name" value="FliD_C"/>
</dbReference>
<organism evidence="9 10">
    <name type="scientific">Burkholderia gladioli</name>
    <name type="common">Pseudomonas marginata</name>
    <name type="synonym">Phytomonas marginata</name>
    <dbReference type="NCBI Taxonomy" id="28095"/>
    <lineage>
        <taxon>Bacteria</taxon>
        <taxon>Pseudomonadati</taxon>
        <taxon>Pseudomonadota</taxon>
        <taxon>Betaproteobacteria</taxon>
        <taxon>Burkholderiales</taxon>
        <taxon>Burkholderiaceae</taxon>
        <taxon>Burkholderia</taxon>
    </lineage>
</organism>
<proteinExistence type="inferred from homology"/>
<dbReference type="EMBL" id="PDDY01000004">
    <property type="protein sequence ID" value="PEH39974.1"/>
    <property type="molecule type" value="Genomic_DNA"/>
</dbReference>
<dbReference type="PANTHER" id="PTHR30288">
    <property type="entry name" value="FLAGELLAR CAP/ASSEMBLY PROTEIN FLID"/>
    <property type="match status" value="1"/>
</dbReference>
<keyword evidence="4 5" id="KW-0975">Bacterial flagellum</keyword>
<comment type="function">
    <text evidence="5">Required for morphogenesis and for the elongation of the flagellar filament by facilitating polymerization of the flagellin monomers at the tip of growing filament. Forms a capping structure, which prevents flagellin subunits (transported through the central channel of the flagellum) from leaking out without polymerization at the distal end.</text>
</comment>
<comment type="similarity">
    <text evidence="1 5">Belongs to the FliD family.</text>
</comment>
<dbReference type="Pfam" id="PF07196">
    <property type="entry name" value="Flagellin_IN"/>
    <property type="match status" value="1"/>
</dbReference>
<evidence type="ECO:0000256" key="2">
    <source>
        <dbReference type="ARBA" id="ARBA00011255"/>
    </source>
</evidence>
<keyword evidence="9" id="KW-0966">Cell projection</keyword>
<dbReference type="Pfam" id="PF02465">
    <property type="entry name" value="FliD_N"/>
    <property type="match status" value="1"/>
</dbReference>
<dbReference type="AlphaFoldDB" id="A0A2A7S8D8"/>